<dbReference type="SUPFAM" id="SSF55729">
    <property type="entry name" value="Acyl-CoA N-acyltransferases (Nat)"/>
    <property type="match status" value="1"/>
</dbReference>
<accession>A0ABS9R8R5</accession>
<dbReference type="Gene3D" id="3.40.630.30">
    <property type="match status" value="1"/>
</dbReference>
<reference evidence="2 3" key="1">
    <citation type="submission" date="2022-02" db="EMBL/GenBank/DDBJ databases">
        <title>Genome of Erysipelotrichaceae sp. nov. NSJ-176 isolated from human feces.</title>
        <authorList>
            <person name="Abdugheni R."/>
        </authorList>
    </citation>
    <scope>NUCLEOTIDE SEQUENCE [LARGE SCALE GENOMIC DNA]</scope>
    <source>
        <strain evidence="2 3">NSJ-176</strain>
    </source>
</reference>
<dbReference type="CDD" id="cd04301">
    <property type="entry name" value="NAT_SF"/>
    <property type="match status" value="1"/>
</dbReference>
<dbReference type="InterPro" id="IPR052523">
    <property type="entry name" value="Trichothecene_AcTrans"/>
</dbReference>
<dbReference type="EMBL" id="JAKVPQ010000010">
    <property type="protein sequence ID" value="MCH4286025.1"/>
    <property type="molecule type" value="Genomic_DNA"/>
</dbReference>
<dbReference type="PROSITE" id="PS51186">
    <property type="entry name" value="GNAT"/>
    <property type="match status" value="1"/>
</dbReference>
<dbReference type="PANTHER" id="PTHR42791:SF1">
    <property type="entry name" value="N-ACETYLTRANSFERASE DOMAIN-CONTAINING PROTEIN"/>
    <property type="match status" value="1"/>
</dbReference>
<gene>
    <name evidence="2" type="ORF">LQE99_12925</name>
</gene>
<evidence type="ECO:0000259" key="1">
    <source>
        <dbReference type="PROSITE" id="PS51186"/>
    </source>
</evidence>
<feature type="domain" description="N-acetyltransferase" evidence="1">
    <location>
        <begin position="54"/>
        <end position="210"/>
    </location>
</feature>
<comment type="caution">
    <text evidence="2">The sequence shown here is derived from an EMBL/GenBank/DDBJ whole genome shotgun (WGS) entry which is preliminary data.</text>
</comment>
<protein>
    <submittedName>
        <fullName evidence="2">GNAT family N-acetyltransferase</fullName>
    </submittedName>
</protein>
<dbReference type="PANTHER" id="PTHR42791">
    <property type="entry name" value="GNAT FAMILY ACETYLTRANSFERASE"/>
    <property type="match status" value="1"/>
</dbReference>
<name>A0ABS9R8R5_9FIRM</name>
<evidence type="ECO:0000313" key="3">
    <source>
        <dbReference type="Proteomes" id="UP001202402"/>
    </source>
</evidence>
<dbReference type="InterPro" id="IPR016181">
    <property type="entry name" value="Acyl_CoA_acyltransferase"/>
</dbReference>
<dbReference type="Pfam" id="PF00583">
    <property type="entry name" value="Acetyltransf_1"/>
    <property type="match status" value="1"/>
</dbReference>
<proteinExistence type="predicted"/>
<organism evidence="2 3">
    <name type="scientific">Amedibacillus hominis</name>
    <dbReference type="NCBI Taxonomy" id="2897776"/>
    <lineage>
        <taxon>Bacteria</taxon>
        <taxon>Bacillati</taxon>
        <taxon>Bacillota</taxon>
        <taxon>Erysipelotrichia</taxon>
        <taxon>Erysipelotrichales</taxon>
        <taxon>Erysipelotrichaceae</taxon>
        <taxon>Amedibacillus</taxon>
    </lineage>
</organism>
<dbReference type="RefSeq" id="WP_117453585.1">
    <property type="nucleotide sequence ID" value="NZ_JAKVPQ010000010.1"/>
</dbReference>
<dbReference type="Proteomes" id="UP001202402">
    <property type="component" value="Unassembled WGS sequence"/>
</dbReference>
<evidence type="ECO:0000313" key="2">
    <source>
        <dbReference type="EMBL" id="MCH4286025.1"/>
    </source>
</evidence>
<dbReference type="InterPro" id="IPR000182">
    <property type="entry name" value="GNAT_dom"/>
</dbReference>
<sequence length="210" mass="25441">MSFAGLYELNDYEIANLYKEMAENFYEDELYKTVFPYKKSRRRLVKYFFKHYLAAIRPYSHFIADSKELHSVMVVYDTSLENAWKYHLRLFSLNMKMIPMLISTHSFQVIWHVIKCWDMFTSRWVKEFVTHESYHIDLMYTKKEDRKQGLAKMLITRVCEDAKEKGFDVTMETHHKDNLALYEETGFKLMSVITHDNYDLKQYCLLIRNE</sequence>
<keyword evidence="3" id="KW-1185">Reference proteome</keyword>